<dbReference type="PANTHER" id="PTHR23155:SF1114">
    <property type="entry name" value="OS02G0475500 PROTEIN"/>
    <property type="match status" value="1"/>
</dbReference>
<dbReference type="Gene3D" id="1.10.10.10">
    <property type="entry name" value="Winged helix-like DNA-binding domain superfamily/Winged helix DNA-binding domain"/>
    <property type="match status" value="1"/>
</dbReference>
<keyword evidence="5" id="KW-0611">Plant defense</keyword>
<dbReference type="GO" id="GO:0009626">
    <property type="term" value="P:plant-type hypersensitive response"/>
    <property type="evidence" value="ECO:0007669"/>
    <property type="project" value="UniProtKB-ARBA"/>
</dbReference>
<dbReference type="InterPro" id="IPR055414">
    <property type="entry name" value="LRR_R13L4/SHOC2-like"/>
</dbReference>
<dbReference type="Gramene" id="TraesNOR3B03G01812800.1">
    <property type="protein sequence ID" value="TraesNOR3B03G01812800.1"/>
    <property type="gene ID" value="TraesNOR3B03G01812800"/>
</dbReference>
<dbReference type="Pfam" id="PF00931">
    <property type="entry name" value="NB-ARC"/>
    <property type="match status" value="2"/>
</dbReference>
<dbReference type="Gramene" id="TraesROB_scaffold_053115_01G000100.1">
    <property type="protein sequence ID" value="TraesROB_scaffold_053115_01G000100.1"/>
    <property type="gene ID" value="TraesROB_scaffold_053115_01G000100"/>
</dbReference>
<keyword evidence="3" id="KW-0677">Repeat</keyword>
<evidence type="ECO:0000256" key="5">
    <source>
        <dbReference type="ARBA" id="ARBA00022821"/>
    </source>
</evidence>
<evidence type="ECO:0008006" key="13">
    <source>
        <dbReference type="Google" id="ProtNLM"/>
    </source>
</evidence>
<evidence type="ECO:0000256" key="1">
    <source>
        <dbReference type="ARBA" id="ARBA00008894"/>
    </source>
</evidence>
<dbReference type="Gramene" id="TraesMAC3B03G01788120.1">
    <property type="protein sequence ID" value="TraesMAC3B03G01788120.1"/>
    <property type="gene ID" value="TraesMAC3B03G01788120"/>
</dbReference>
<evidence type="ECO:0000256" key="3">
    <source>
        <dbReference type="ARBA" id="ARBA00022737"/>
    </source>
</evidence>
<organism evidence="11">
    <name type="scientific">Triticum aestivum</name>
    <name type="common">Wheat</name>
    <dbReference type="NCBI Taxonomy" id="4565"/>
    <lineage>
        <taxon>Eukaryota</taxon>
        <taxon>Viridiplantae</taxon>
        <taxon>Streptophyta</taxon>
        <taxon>Embryophyta</taxon>
        <taxon>Tracheophyta</taxon>
        <taxon>Spermatophyta</taxon>
        <taxon>Magnoliopsida</taxon>
        <taxon>Liliopsida</taxon>
        <taxon>Poales</taxon>
        <taxon>Poaceae</taxon>
        <taxon>BOP clade</taxon>
        <taxon>Pooideae</taxon>
        <taxon>Triticodae</taxon>
        <taxon>Triticeae</taxon>
        <taxon>Triticinae</taxon>
        <taxon>Triticum</taxon>
    </lineage>
</organism>
<dbReference type="InterPro" id="IPR041118">
    <property type="entry name" value="Rx_N"/>
</dbReference>
<dbReference type="Gene3D" id="1.10.8.430">
    <property type="entry name" value="Helical domain of apoptotic protease-activating factors"/>
    <property type="match status" value="1"/>
</dbReference>
<dbReference type="GeneID" id="123066956"/>
<evidence type="ECO:0000313" key="11">
    <source>
        <dbReference type="EnsemblPlants" id="TraesCS3B02G589100.1"/>
    </source>
</evidence>
<dbReference type="OMA" id="WRSMISE"/>
<dbReference type="InterPro" id="IPR002182">
    <property type="entry name" value="NB-ARC"/>
</dbReference>
<dbReference type="Gramene" id="TraesSYM3B03G01812010.1">
    <property type="protein sequence ID" value="TraesSYM3B03G01812010.1"/>
    <property type="gene ID" value="TraesSYM3B03G01812010"/>
</dbReference>
<feature type="domain" description="NB-ARC" evidence="7">
    <location>
        <begin position="179"/>
        <end position="353"/>
    </location>
</feature>
<accession>A0A3B6FYW8</accession>
<name>A0A3B6FYW8_WHEAT</name>
<dbReference type="InterPro" id="IPR058922">
    <property type="entry name" value="WHD_DRP"/>
</dbReference>
<dbReference type="PRINTS" id="PR00364">
    <property type="entry name" value="DISEASERSIST"/>
</dbReference>
<dbReference type="InterPro" id="IPR042197">
    <property type="entry name" value="Apaf_helical"/>
</dbReference>
<protein>
    <recommendedName>
        <fullName evidence="13">NB-ARC domain-containing protein</fullName>
    </recommendedName>
</protein>
<dbReference type="Gramene" id="TraesSTA3B03G01777380.2">
    <property type="protein sequence ID" value="TraesSTA3B03G01777380.2"/>
    <property type="gene ID" value="TraesSTA3B03G01777380"/>
</dbReference>
<feature type="domain" description="Disease resistance R13L4/SHOC-2-like LRR" evidence="10">
    <location>
        <begin position="773"/>
        <end position="874"/>
    </location>
</feature>
<evidence type="ECO:0000259" key="8">
    <source>
        <dbReference type="Pfam" id="PF18052"/>
    </source>
</evidence>
<dbReference type="InterPro" id="IPR027417">
    <property type="entry name" value="P-loop_NTPase"/>
</dbReference>
<dbReference type="SMR" id="A0A3B6FYW8"/>
<dbReference type="Gramene" id="TraesSTA3B03G01777380.1">
    <property type="protein sequence ID" value="TraesSTA3B03G01777380.1"/>
    <property type="gene ID" value="TraesSTA3B03G01777380"/>
</dbReference>
<sequence length="1197" mass="134958">MEATTISIGKSVLSGALNYTQSAVAKEVALQLGVQRDQSFISDELEMMQGFLMASHDERDDNKVVKIWVKQVRDVSYDVEDSLLDFAVRLEKQSWWRLSRMVLARRYVAKQMKGLRVKVEEVSQRNQRYHLIKGSSSKFTSTVGQPTISSATMSATDDARLRRHKAKMGLVELINCKDDALRVMGLWGTSISNLGEISILKSAYEDPMIHKNFDCCAWITLMCPFNQADLIQTIVSQIYVNSLQDSGEEGKTTIGAQVLKMMATTKEDGLAHDFKRYLNDKSYLIVLNDIHTIEEWDCIKTCFPNNKKGSRIIVSTEQVAVASLSVGAEDQTLVHRKLLADKPLYAFYNKVSHEGSNSEEKGSTSYVTPSVVNSSAHKNILTRTETMSTLEESRLIGRGNEKEEIIKLISNKDAQQFHVFSLWGMGGIGKTTLVKDIYQIQEISSMFDKRACVTVMRPFNSATLLESLTMQFRDNNETNTDLWRYLEGTRYLLVLDDLWSIAEWDVVKQCLPETAASCIIVTTREESIAKHCSKDDINIYKLNHLGPDDACDLFTKKAFKETLSLDERYPELVEPAKLILKKCRGLPLALVTIGGFLASQPKTAFEWRKLNEHISAEFEMNPELETIKTILMKNYDGLPYHLKACFLYLAIFPEDQQIARRRLVCRWLAEGYSSEVRGKSVEEVLDGYFMELISRSMILPSQQSIYSRKGIDSCHVHDLIREIAISKSMGENLVFTLEEGCSLNNRGTMRHLAVSSNWKGDQCEFENILDLSHVRSLTVFGNCKPFFMSDKLRLLRVLDLEGIWDLFDHHLEHIGKLSHLRYLSLRRHAEIFHLPNSLGNLRQLQTLDISGTNIIKLPRTIIKLVKLQRILASGIGKIHTGEDAYEQSLMSLPLHSVPCCVACCAPNRLGEQFGLYDGAQLNRHDVCTTFCCSILPYYAAGGRNLGGVEVPRGIQKLNALHTLRTMDISAGKIVLQDIKKCTRLRKLGLTGINKRNSQGLCSTIGSLSSLESLSLQSHGEPGLLGCLDGLPSPPENLQSLKLIGNLVKLPEWIKGLKNLVKLRLWRSMISEHDVAIQVLGSLPNLATLCLLKHSFVGEEVRFSFCLEAFPSLKVLQLDVIGNLKSVGFEEGAAPKLELLQYFGWRSPSVGLFSGLPHLQSLKEFMLHETDWVTEFVEDLRGQLSEFENKPVLKSWKY</sequence>
<keyword evidence="4" id="KW-0547">Nucleotide-binding</keyword>
<dbReference type="AlphaFoldDB" id="A0A3B6FYW8"/>
<feature type="domain" description="Disease resistance protein winged helix" evidence="9">
    <location>
        <begin position="651"/>
        <end position="724"/>
    </location>
</feature>
<dbReference type="Gramene" id="TraesWEE_scaffold_105109_01G000100.1">
    <property type="protein sequence ID" value="TraesWEE_scaffold_105109_01G000100.1"/>
    <property type="gene ID" value="TraesWEE_scaffold_105109_01G000100"/>
</dbReference>
<reference evidence="11" key="1">
    <citation type="submission" date="2018-08" db="EMBL/GenBank/DDBJ databases">
        <authorList>
            <person name="Rossello M."/>
        </authorList>
    </citation>
    <scope>NUCLEOTIDE SEQUENCE [LARGE SCALE GENOMIC DNA]</scope>
    <source>
        <strain evidence="11">cv. Chinese Spring</strain>
    </source>
</reference>
<dbReference type="InterPro" id="IPR038005">
    <property type="entry name" value="RX-like_CC"/>
</dbReference>
<dbReference type="EnsemblPlants" id="TraesCS3B02G589100.1">
    <property type="protein sequence ID" value="TraesCS3B02G589100.1"/>
    <property type="gene ID" value="TraesCS3B02G589100"/>
</dbReference>
<proteinExistence type="inferred from homology"/>
<evidence type="ECO:0000259" key="7">
    <source>
        <dbReference type="Pfam" id="PF00931"/>
    </source>
</evidence>
<dbReference type="Gramene" id="TraesCS3B02G589100.1">
    <property type="protein sequence ID" value="TraesCS3B02G589100.1"/>
    <property type="gene ID" value="TraesCS3B02G589100"/>
</dbReference>
<dbReference type="Gene3D" id="3.80.10.10">
    <property type="entry name" value="Ribonuclease Inhibitor"/>
    <property type="match status" value="2"/>
</dbReference>
<dbReference type="GO" id="GO:0043531">
    <property type="term" value="F:ADP binding"/>
    <property type="evidence" value="ECO:0007669"/>
    <property type="project" value="InterPro"/>
</dbReference>
<evidence type="ECO:0000259" key="10">
    <source>
        <dbReference type="Pfam" id="PF23598"/>
    </source>
</evidence>
<dbReference type="Gene3D" id="3.40.50.300">
    <property type="entry name" value="P-loop containing nucleotide triphosphate hydrolases"/>
    <property type="match status" value="2"/>
</dbReference>
<dbReference type="Gene3D" id="1.20.5.4130">
    <property type="match status" value="1"/>
</dbReference>
<dbReference type="SUPFAM" id="SSF52540">
    <property type="entry name" value="P-loop containing nucleoside triphosphate hydrolases"/>
    <property type="match status" value="2"/>
</dbReference>
<reference evidence="11" key="2">
    <citation type="submission" date="2018-10" db="UniProtKB">
        <authorList>
            <consortium name="EnsemblPlants"/>
        </authorList>
    </citation>
    <scope>IDENTIFICATION</scope>
</reference>
<dbReference type="Proteomes" id="UP000019116">
    <property type="component" value="Chromosome 3B"/>
</dbReference>
<dbReference type="CDD" id="cd14798">
    <property type="entry name" value="RX-CC_like"/>
    <property type="match status" value="1"/>
</dbReference>
<evidence type="ECO:0000313" key="12">
    <source>
        <dbReference type="Proteomes" id="UP000019116"/>
    </source>
</evidence>
<dbReference type="GO" id="GO:0002758">
    <property type="term" value="P:innate immune response-activating signaling pathway"/>
    <property type="evidence" value="ECO:0007669"/>
    <property type="project" value="UniProtKB-ARBA"/>
</dbReference>
<dbReference type="Gramene" id="TraesARI3B03G01819610.1">
    <property type="protein sequence ID" value="TraesARI3B03G01819610.1"/>
    <property type="gene ID" value="TraesARI3B03G01819610"/>
</dbReference>
<dbReference type="PANTHER" id="PTHR23155">
    <property type="entry name" value="DISEASE RESISTANCE PROTEIN RP"/>
    <property type="match status" value="1"/>
</dbReference>
<evidence type="ECO:0000256" key="4">
    <source>
        <dbReference type="ARBA" id="ARBA00022741"/>
    </source>
</evidence>
<evidence type="ECO:0000256" key="2">
    <source>
        <dbReference type="ARBA" id="ARBA00022614"/>
    </source>
</evidence>
<dbReference type="Gramene" id="TraesCS3B03G1472800.1">
    <property type="protein sequence ID" value="TraesCS3B03G1472800.1.CDS"/>
    <property type="gene ID" value="TraesCS3B03G1472800"/>
</dbReference>
<feature type="domain" description="NB-ARC" evidence="7">
    <location>
        <begin position="401"/>
        <end position="563"/>
    </location>
</feature>
<dbReference type="Gramene" id="TraesARI3B03G01819610.2">
    <property type="protein sequence ID" value="TraesARI3B03G01819610.2"/>
    <property type="gene ID" value="TraesARI3B03G01819610"/>
</dbReference>
<dbReference type="FunFam" id="1.10.10.10:FF:000322">
    <property type="entry name" value="Probable disease resistance protein At1g63360"/>
    <property type="match status" value="1"/>
</dbReference>
<feature type="domain" description="Disease resistance N-terminal" evidence="8">
    <location>
        <begin position="12"/>
        <end position="95"/>
    </location>
</feature>
<dbReference type="RefSeq" id="XP_044345864.1">
    <property type="nucleotide sequence ID" value="XM_044489929.1"/>
</dbReference>
<comment type="similarity">
    <text evidence="1">Belongs to the disease resistance NB-LRR family.</text>
</comment>
<dbReference type="GO" id="GO:0042742">
    <property type="term" value="P:defense response to bacterium"/>
    <property type="evidence" value="ECO:0007669"/>
    <property type="project" value="UniProtKB-ARBA"/>
</dbReference>
<dbReference type="Pfam" id="PF18052">
    <property type="entry name" value="Rx_N"/>
    <property type="match status" value="1"/>
</dbReference>
<keyword evidence="6" id="KW-0175">Coiled coil</keyword>
<dbReference type="InterPro" id="IPR044974">
    <property type="entry name" value="Disease_R_plants"/>
</dbReference>
<keyword evidence="2" id="KW-0433">Leucine-rich repeat</keyword>
<dbReference type="Pfam" id="PF23559">
    <property type="entry name" value="WHD_DRP"/>
    <property type="match status" value="1"/>
</dbReference>
<dbReference type="SUPFAM" id="SSF52058">
    <property type="entry name" value="L domain-like"/>
    <property type="match status" value="1"/>
</dbReference>
<evidence type="ECO:0000256" key="6">
    <source>
        <dbReference type="ARBA" id="ARBA00023054"/>
    </source>
</evidence>
<gene>
    <name evidence="11" type="primary">LOC123066956</name>
</gene>
<dbReference type="Pfam" id="PF23598">
    <property type="entry name" value="LRR_14"/>
    <property type="match status" value="2"/>
</dbReference>
<dbReference type="InterPro" id="IPR032675">
    <property type="entry name" value="LRR_dom_sf"/>
</dbReference>
<feature type="domain" description="Disease resistance R13L4/SHOC-2-like LRR" evidence="10">
    <location>
        <begin position="947"/>
        <end position="1167"/>
    </location>
</feature>
<dbReference type="InterPro" id="IPR036388">
    <property type="entry name" value="WH-like_DNA-bd_sf"/>
</dbReference>
<evidence type="ECO:0000259" key="9">
    <source>
        <dbReference type="Pfam" id="PF23559"/>
    </source>
</evidence>
<dbReference type="STRING" id="4565.A0A3B6FYW8"/>
<keyword evidence="12" id="KW-1185">Reference proteome</keyword>
<dbReference type="Gramene" id="TraesKAR3B01G0553260.1">
    <property type="protein sequence ID" value="cds.TraesKAR3B01G0553260.1"/>
    <property type="gene ID" value="TraesKAR3B01G0553260"/>
</dbReference>